<dbReference type="Proteomes" id="UP001165405">
    <property type="component" value="Unassembled WGS sequence"/>
</dbReference>
<protein>
    <recommendedName>
        <fullName evidence="3">DinB-like domain-containing protein</fullName>
    </recommendedName>
</protein>
<dbReference type="Gene3D" id="1.20.120.450">
    <property type="entry name" value="dinb family like domain"/>
    <property type="match status" value="1"/>
</dbReference>
<evidence type="ECO:0000313" key="1">
    <source>
        <dbReference type="EMBL" id="MCF4121855.1"/>
    </source>
</evidence>
<gene>
    <name evidence="1" type="ORF">L1785_12765</name>
</gene>
<organism evidence="1 2">
    <name type="scientific">Antribacter soli</name>
    <dbReference type="NCBI Taxonomy" id="2910976"/>
    <lineage>
        <taxon>Bacteria</taxon>
        <taxon>Bacillati</taxon>
        <taxon>Actinomycetota</taxon>
        <taxon>Actinomycetes</taxon>
        <taxon>Micrococcales</taxon>
        <taxon>Promicromonosporaceae</taxon>
        <taxon>Antribacter</taxon>
    </lineage>
</organism>
<evidence type="ECO:0008006" key="3">
    <source>
        <dbReference type="Google" id="ProtNLM"/>
    </source>
</evidence>
<sequence length="229" mass="25018">MHAYVDTGAGMAEDGWSAAWTFDLDRWGSCGQGPGDAAALADLARQCGLRPGDLDVVERVTRAATGDETVFARDREPATAAERETTLAILSMVRERTLDLVLRTPDADLDRRDPARRLPSWASWYSARELAWHIADTESRYYLPVLGLPARPRAADLVTELVESAAHVRAAVAAMPPSLRTVSDRHGEWTTVKVLRRLAWHERGELAVLERLVAGDAGPDADDPVESPG</sequence>
<keyword evidence="2" id="KW-1185">Reference proteome</keyword>
<accession>A0AA41QE83</accession>
<proteinExistence type="predicted"/>
<dbReference type="EMBL" id="JAKGSG010000035">
    <property type="protein sequence ID" value="MCF4121855.1"/>
    <property type="molecule type" value="Genomic_DNA"/>
</dbReference>
<dbReference type="InterPro" id="IPR034660">
    <property type="entry name" value="DinB/YfiT-like"/>
</dbReference>
<dbReference type="AlphaFoldDB" id="A0AA41QE83"/>
<dbReference type="SUPFAM" id="SSF109854">
    <property type="entry name" value="DinB/YfiT-like putative metalloenzymes"/>
    <property type="match status" value="1"/>
</dbReference>
<evidence type="ECO:0000313" key="2">
    <source>
        <dbReference type="Proteomes" id="UP001165405"/>
    </source>
</evidence>
<comment type="caution">
    <text evidence="1">The sequence shown here is derived from an EMBL/GenBank/DDBJ whole genome shotgun (WGS) entry which is preliminary data.</text>
</comment>
<reference evidence="1" key="1">
    <citation type="submission" date="2022-01" db="EMBL/GenBank/DDBJ databases">
        <title>Antribacter sp. nov., isolated from Guizhou of China.</title>
        <authorList>
            <person name="Chengliang C."/>
            <person name="Ya Z."/>
        </authorList>
    </citation>
    <scope>NUCLEOTIDE SEQUENCE</scope>
    <source>
        <strain evidence="1">KLBMP 9083</strain>
    </source>
</reference>
<name>A0AA41QE83_9MICO</name>
<dbReference type="RefSeq" id="WP_236089656.1">
    <property type="nucleotide sequence ID" value="NZ_JAKGSG010000035.1"/>
</dbReference>